<dbReference type="Gene3D" id="3.30.1150.10">
    <property type="match status" value="1"/>
</dbReference>
<dbReference type="InterPro" id="IPR037682">
    <property type="entry name" value="TonB_C"/>
</dbReference>
<reference evidence="2 3" key="1">
    <citation type="submission" date="2019-06" db="EMBL/GenBank/DDBJ databases">
        <authorList>
            <person name="Meng X."/>
        </authorList>
    </citation>
    <scope>NUCLEOTIDE SEQUENCE [LARGE SCALE GENOMIC DNA]</scope>
    <source>
        <strain evidence="2 3">M625</strain>
    </source>
</reference>
<dbReference type="EMBL" id="VFWZ01000003">
    <property type="protein sequence ID" value="TPN86039.1"/>
    <property type="molecule type" value="Genomic_DNA"/>
</dbReference>
<dbReference type="AlphaFoldDB" id="A0A504JGT4"/>
<feature type="domain" description="TonB C-terminal" evidence="1">
    <location>
        <begin position="204"/>
        <end position="260"/>
    </location>
</feature>
<protein>
    <submittedName>
        <fullName evidence="2">Energy transducer TonB</fullName>
    </submittedName>
</protein>
<dbReference type="SUPFAM" id="SSF74653">
    <property type="entry name" value="TolA/TonB C-terminal domain"/>
    <property type="match status" value="1"/>
</dbReference>
<proteinExistence type="predicted"/>
<accession>A0A504JGT4</accession>
<keyword evidence="3" id="KW-1185">Reference proteome</keyword>
<evidence type="ECO:0000313" key="2">
    <source>
        <dbReference type="EMBL" id="TPN86039.1"/>
    </source>
</evidence>
<evidence type="ECO:0000259" key="1">
    <source>
        <dbReference type="Pfam" id="PF03544"/>
    </source>
</evidence>
<evidence type="ECO:0000313" key="3">
    <source>
        <dbReference type="Proteomes" id="UP000315540"/>
    </source>
</evidence>
<dbReference type="OrthoDB" id="1522859at2"/>
<name>A0A504JGT4_9FLAO</name>
<comment type="caution">
    <text evidence="2">The sequence shown here is derived from an EMBL/GenBank/DDBJ whole genome shotgun (WGS) entry which is preliminary data.</text>
</comment>
<dbReference type="Pfam" id="PF03544">
    <property type="entry name" value="TonB_C"/>
    <property type="match status" value="1"/>
</dbReference>
<organism evidence="2 3">
    <name type="scientific">Aquimarina algicola</name>
    <dbReference type="NCBI Taxonomy" id="2589995"/>
    <lineage>
        <taxon>Bacteria</taxon>
        <taxon>Pseudomonadati</taxon>
        <taxon>Bacteroidota</taxon>
        <taxon>Flavobacteriia</taxon>
        <taxon>Flavobacteriales</taxon>
        <taxon>Flavobacteriaceae</taxon>
        <taxon>Aquimarina</taxon>
    </lineage>
</organism>
<gene>
    <name evidence="2" type="ORF">FHK87_12235</name>
</gene>
<dbReference type="Proteomes" id="UP000315540">
    <property type="component" value="Unassembled WGS sequence"/>
</dbReference>
<sequence>MLVDLGLVVTLNLNIMSNKHDANVRKSTLLNFQIGLIASLLFTYVLFEVYTASPIINSTTTVSEVEEEFNFTMDDFVIEKEPEKELAVKVKPQKSVDLSDPEIVKDDEVIKDMDKEYKHEEPVKSTPVNPSDIVDIDDNDEPVTVPFILVEDVPVFPGCEVMGTNKEKAQCFSEKVGKIVSRKFNTGLGERYGLKGIQRIYTMFEVGSDGVIQNIQIRAPHPKLKEEAERVIKLFPEMTPGKQRGKPVTVKYQLPIVFKIQG</sequence>
<dbReference type="GO" id="GO:0055085">
    <property type="term" value="P:transmembrane transport"/>
    <property type="evidence" value="ECO:0007669"/>
    <property type="project" value="InterPro"/>
</dbReference>